<organism evidence="1 2">
    <name type="scientific">Panagrolaimus sp. ES5</name>
    <dbReference type="NCBI Taxonomy" id="591445"/>
    <lineage>
        <taxon>Eukaryota</taxon>
        <taxon>Metazoa</taxon>
        <taxon>Ecdysozoa</taxon>
        <taxon>Nematoda</taxon>
        <taxon>Chromadorea</taxon>
        <taxon>Rhabditida</taxon>
        <taxon>Tylenchina</taxon>
        <taxon>Panagrolaimomorpha</taxon>
        <taxon>Panagrolaimoidea</taxon>
        <taxon>Panagrolaimidae</taxon>
        <taxon>Panagrolaimus</taxon>
    </lineage>
</organism>
<protein>
    <submittedName>
        <fullName evidence="2">Arrestin C-terminal-like domain-containing protein</fullName>
    </submittedName>
</protein>
<evidence type="ECO:0000313" key="1">
    <source>
        <dbReference type="Proteomes" id="UP000887579"/>
    </source>
</evidence>
<reference evidence="2" key="1">
    <citation type="submission" date="2022-11" db="UniProtKB">
        <authorList>
            <consortium name="WormBaseParasite"/>
        </authorList>
    </citation>
    <scope>IDENTIFICATION</scope>
</reference>
<evidence type="ECO:0000313" key="2">
    <source>
        <dbReference type="WBParaSite" id="ES5_v2.g18687.t1"/>
    </source>
</evidence>
<accession>A0AC34FNW1</accession>
<name>A0AC34FNW1_9BILA</name>
<proteinExistence type="predicted"/>
<dbReference type="Proteomes" id="UP000887579">
    <property type="component" value="Unplaced"/>
</dbReference>
<dbReference type="WBParaSite" id="ES5_v2.g18687.t1">
    <property type="protein sequence ID" value="ES5_v2.g18687.t1"/>
    <property type="gene ID" value="ES5_v2.g18687"/>
</dbReference>
<sequence>MLDFRVFLNTKHAVFPPNSQVAATVYLHTDKVLKARKIDVRVIGIAKTSWQEYHTTHYDGQSHTDTEYFNAEIYYLNAYVILWKSHEGSNILQPGLYQFPLAFLIPANAPPSMKGDHGYISYRIRINIDIPWAPDEERFCEFSVCPIIDLNCDRRLALPAATGFMDTETNCCSCVSYPLEIKVSIPKTGYIPGEHILVKIRIDNKTSLKIPKFEIAIMENLLFAANSYSRSMNKSSSRIIASKIVIVDSNVDESKIVYLTVPPLMPSYHKCPIIKNDYSLFVKFTTDAVFTSGPEIKIPITIGSIPLREPSAPSTLVLTSLPTTPVETKKSIDALADANKNTAEKNNEEVAVSPKV</sequence>